<dbReference type="EC" id="6.3.2.-" evidence="12"/>
<keyword evidence="7 12" id="KW-0067">ATP-binding</keyword>
<keyword evidence="10 12" id="KW-0131">Cell cycle</keyword>
<evidence type="ECO:0000256" key="12">
    <source>
        <dbReference type="HAMAP-Rule" id="MF_00208"/>
    </source>
</evidence>
<dbReference type="SUPFAM" id="SSF63418">
    <property type="entry name" value="MurE/MurF N-terminal domain"/>
    <property type="match status" value="1"/>
</dbReference>
<comment type="cofactor">
    <cofactor evidence="12">
        <name>Mg(2+)</name>
        <dbReference type="ChEBI" id="CHEBI:18420"/>
    </cofactor>
</comment>
<feature type="binding site" evidence="12">
    <location>
        <position position="181"/>
    </location>
    <ligand>
        <name>UDP-N-acetyl-alpha-D-muramoyl-L-alanyl-D-glutamate</name>
        <dbReference type="ChEBI" id="CHEBI:83900"/>
    </ligand>
</feature>
<comment type="subcellular location">
    <subcellularLocation>
        <location evidence="12 13">Cytoplasm</location>
    </subcellularLocation>
</comment>
<keyword evidence="18" id="KW-1185">Reference proteome</keyword>
<dbReference type="Gene3D" id="3.40.1190.10">
    <property type="entry name" value="Mur-like, catalytic domain"/>
    <property type="match status" value="1"/>
</dbReference>
<evidence type="ECO:0000256" key="8">
    <source>
        <dbReference type="ARBA" id="ARBA00022960"/>
    </source>
</evidence>
<feature type="binding site" evidence="12">
    <location>
        <position position="175"/>
    </location>
    <ligand>
        <name>UDP-N-acetyl-alpha-D-muramoyl-L-alanyl-D-glutamate</name>
        <dbReference type="ChEBI" id="CHEBI:83900"/>
    </ligand>
</feature>
<dbReference type="InterPro" id="IPR004101">
    <property type="entry name" value="Mur_ligase_C"/>
</dbReference>
<comment type="PTM">
    <text evidence="12">Carboxylation is probably crucial for Mg(2+) binding and, consequently, for the gamma-phosphate positioning of ATP.</text>
</comment>
<keyword evidence="11 12" id="KW-0961">Cell wall biogenesis/degradation</keyword>
<dbReference type="PROSITE" id="PS01011">
    <property type="entry name" value="FOLYLPOLYGLU_SYNT_1"/>
    <property type="match status" value="1"/>
</dbReference>
<evidence type="ECO:0000256" key="11">
    <source>
        <dbReference type="ARBA" id="ARBA00023316"/>
    </source>
</evidence>
<dbReference type="PANTHER" id="PTHR23135:SF4">
    <property type="entry name" value="UDP-N-ACETYLMURAMOYL-L-ALANYL-D-GLUTAMATE--2,6-DIAMINOPIMELATE LIGASE MURE HOMOLOG, CHLOROPLASTIC"/>
    <property type="match status" value="1"/>
</dbReference>
<evidence type="ECO:0000313" key="18">
    <source>
        <dbReference type="Proteomes" id="UP001516662"/>
    </source>
</evidence>
<dbReference type="SUPFAM" id="SSF53623">
    <property type="entry name" value="MurD-like peptide ligases, catalytic domain"/>
    <property type="match status" value="1"/>
</dbReference>
<dbReference type="Pfam" id="PF08245">
    <property type="entry name" value="Mur_ligase_M"/>
    <property type="match status" value="1"/>
</dbReference>
<evidence type="ECO:0000256" key="6">
    <source>
        <dbReference type="ARBA" id="ARBA00022741"/>
    </source>
</evidence>
<evidence type="ECO:0000256" key="2">
    <source>
        <dbReference type="ARBA" id="ARBA00005898"/>
    </source>
</evidence>
<keyword evidence="6 12" id="KW-0547">Nucleotide-binding</keyword>
<dbReference type="HAMAP" id="MF_00208">
    <property type="entry name" value="MurE"/>
    <property type="match status" value="1"/>
</dbReference>
<evidence type="ECO:0000313" key="17">
    <source>
        <dbReference type="EMBL" id="MBE4908449.1"/>
    </source>
</evidence>
<dbReference type="InterPro" id="IPR005761">
    <property type="entry name" value="UDP-N-AcMur-Glu-dNH2Pim_ligase"/>
</dbReference>
<comment type="caution">
    <text evidence="17">The sequence shown here is derived from an EMBL/GenBank/DDBJ whole genome shotgun (WGS) entry which is preliminary data.</text>
</comment>
<evidence type="ECO:0000256" key="3">
    <source>
        <dbReference type="ARBA" id="ARBA00022490"/>
    </source>
</evidence>
<dbReference type="PANTHER" id="PTHR23135">
    <property type="entry name" value="MUR LIGASE FAMILY MEMBER"/>
    <property type="match status" value="1"/>
</dbReference>
<evidence type="ECO:0000259" key="16">
    <source>
        <dbReference type="Pfam" id="PF08245"/>
    </source>
</evidence>
<feature type="domain" description="Mur ligase C-terminal" evidence="15">
    <location>
        <begin position="329"/>
        <end position="455"/>
    </location>
</feature>
<feature type="domain" description="Mur ligase N-terminal catalytic" evidence="14">
    <location>
        <begin position="21"/>
        <end position="94"/>
    </location>
</feature>
<name>A0ABR9QIX3_9BACI</name>
<gene>
    <name evidence="12" type="primary">murE</name>
    <name evidence="17" type="ORF">IMZ08_10315</name>
</gene>
<dbReference type="Gene3D" id="3.90.190.20">
    <property type="entry name" value="Mur ligase, C-terminal domain"/>
    <property type="match status" value="1"/>
</dbReference>
<dbReference type="SUPFAM" id="SSF53244">
    <property type="entry name" value="MurD-like peptide ligases, peptide-binding domain"/>
    <property type="match status" value="1"/>
</dbReference>
<feature type="binding site" evidence="12">
    <location>
        <position position="183"/>
    </location>
    <ligand>
        <name>UDP-N-acetyl-alpha-D-muramoyl-L-alanyl-D-glutamate</name>
        <dbReference type="ChEBI" id="CHEBI:83900"/>
    </ligand>
</feature>
<evidence type="ECO:0000256" key="13">
    <source>
        <dbReference type="RuleBase" id="RU004135"/>
    </source>
</evidence>
<evidence type="ECO:0000256" key="7">
    <source>
        <dbReference type="ARBA" id="ARBA00022840"/>
    </source>
</evidence>
<keyword evidence="4 12" id="KW-0436">Ligase</keyword>
<evidence type="ECO:0000259" key="15">
    <source>
        <dbReference type="Pfam" id="PF02875"/>
    </source>
</evidence>
<keyword evidence="12" id="KW-0460">Magnesium</keyword>
<dbReference type="InterPro" id="IPR035911">
    <property type="entry name" value="MurE/MurF_N"/>
</dbReference>
<keyword evidence="5 12" id="KW-0132">Cell division</keyword>
<feature type="binding site" evidence="12">
    <location>
        <begin position="151"/>
        <end position="152"/>
    </location>
    <ligand>
        <name>UDP-N-acetyl-alpha-D-muramoyl-L-alanyl-D-glutamate</name>
        <dbReference type="ChEBI" id="CHEBI:83900"/>
    </ligand>
</feature>
<evidence type="ECO:0000259" key="14">
    <source>
        <dbReference type="Pfam" id="PF01225"/>
    </source>
</evidence>
<comment type="function">
    <text evidence="12">Catalyzes the addition of an amino acid to the nucleotide precursor UDP-N-acetylmuramoyl-L-alanyl-D-glutamate (UMAG) in the biosynthesis of bacterial cell-wall peptidoglycan.</text>
</comment>
<protein>
    <recommendedName>
        <fullName evidence="12">UDP-N-acetylmuramyl-tripeptide synthetase</fullName>
        <ecNumber evidence="12">6.3.2.-</ecNumber>
    </recommendedName>
    <alternativeName>
        <fullName evidence="12">UDP-MurNAc-tripeptide synthetase</fullName>
    </alternativeName>
</protein>
<reference evidence="17 18" key="1">
    <citation type="submission" date="2020-10" db="EMBL/GenBank/DDBJ databases">
        <title>Bacillus sp. HD4P25, an endophyte from a halophyte.</title>
        <authorList>
            <person name="Sun J.-Q."/>
        </authorList>
    </citation>
    <scope>NUCLEOTIDE SEQUENCE [LARGE SCALE GENOMIC DNA]</scope>
    <source>
        <strain evidence="17 18">YIM 93174</strain>
    </source>
</reference>
<feature type="modified residue" description="N6-carboxylysine" evidence="12">
    <location>
        <position position="215"/>
    </location>
</feature>
<accession>A0ABR9QIX3</accession>
<evidence type="ECO:0000256" key="1">
    <source>
        <dbReference type="ARBA" id="ARBA00004752"/>
    </source>
</evidence>
<dbReference type="InterPro" id="IPR036615">
    <property type="entry name" value="Mur_ligase_C_dom_sf"/>
</dbReference>
<dbReference type="NCBIfam" id="NF001126">
    <property type="entry name" value="PRK00139.1-4"/>
    <property type="match status" value="1"/>
</dbReference>
<dbReference type="InterPro" id="IPR013221">
    <property type="entry name" value="Mur_ligase_cen"/>
</dbReference>
<evidence type="ECO:0000256" key="5">
    <source>
        <dbReference type="ARBA" id="ARBA00022618"/>
    </source>
</evidence>
<feature type="binding site" evidence="12">
    <location>
        <position position="29"/>
    </location>
    <ligand>
        <name>UDP-N-acetyl-alpha-D-muramoyl-L-alanyl-D-glutamate</name>
        <dbReference type="ChEBI" id="CHEBI:83900"/>
    </ligand>
</feature>
<feature type="binding site" evidence="12">
    <location>
        <begin position="109"/>
        <end position="115"/>
    </location>
    <ligand>
        <name>ATP</name>
        <dbReference type="ChEBI" id="CHEBI:30616"/>
    </ligand>
</feature>
<keyword evidence="9 12" id="KW-0573">Peptidoglycan synthesis</keyword>
<organism evidence="17 18">
    <name type="scientific">Litchfieldia luteola</name>
    <dbReference type="NCBI Taxonomy" id="682179"/>
    <lineage>
        <taxon>Bacteria</taxon>
        <taxon>Bacillati</taxon>
        <taxon>Bacillota</taxon>
        <taxon>Bacilli</taxon>
        <taxon>Bacillales</taxon>
        <taxon>Bacillaceae</taxon>
        <taxon>Litchfieldia</taxon>
    </lineage>
</organism>
<dbReference type="Pfam" id="PF02875">
    <property type="entry name" value="Mur_ligase_C"/>
    <property type="match status" value="1"/>
</dbReference>
<dbReference type="InterPro" id="IPR000713">
    <property type="entry name" value="Mur_ligase_N"/>
</dbReference>
<dbReference type="NCBIfam" id="TIGR01085">
    <property type="entry name" value="murE"/>
    <property type="match status" value="1"/>
</dbReference>
<dbReference type="InterPro" id="IPR018109">
    <property type="entry name" value="Folylpolyglutamate_synth_CS"/>
</dbReference>
<proteinExistence type="inferred from homology"/>
<evidence type="ECO:0000256" key="9">
    <source>
        <dbReference type="ARBA" id="ARBA00022984"/>
    </source>
</evidence>
<comment type="caution">
    <text evidence="12">Lacks conserved residue(s) required for the propagation of feature annotation.</text>
</comment>
<dbReference type="Gene3D" id="3.40.1390.10">
    <property type="entry name" value="MurE/MurF, N-terminal domain"/>
    <property type="match status" value="1"/>
</dbReference>
<dbReference type="Proteomes" id="UP001516662">
    <property type="component" value="Unassembled WGS sequence"/>
</dbReference>
<evidence type="ECO:0000256" key="4">
    <source>
        <dbReference type="ARBA" id="ARBA00022598"/>
    </source>
</evidence>
<dbReference type="EMBL" id="JADCLJ010000020">
    <property type="protein sequence ID" value="MBE4908449.1"/>
    <property type="molecule type" value="Genomic_DNA"/>
</dbReference>
<keyword evidence="3 12" id="KW-0963">Cytoplasm</keyword>
<dbReference type="InterPro" id="IPR036565">
    <property type="entry name" value="Mur-like_cat_sf"/>
</dbReference>
<dbReference type="Pfam" id="PF01225">
    <property type="entry name" value="Mur_ligase"/>
    <property type="match status" value="1"/>
</dbReference>
<sequence length="495" mass="56496">MKIALKKLFQQIGLLCDEDIEINGIEFDSRKINEGNLFVAISGHISDGHTFIQAAVDNGAVAIIGEKELKKEVSVPYYQVENSRSLLSKLANAFFQEPQYKHKMIGITGTNGKTTSAYMLHHILTSNGKTASLIGTVGYIINGEQHESSLTTPDAITLQKMIFESKDEYVVMEVSSHGLDQYRVACQMFDYALFTNLTHEHLDYHLDLETYYQSKKKLFNCLKTEGKAIVGTYTHWGERLYRELYNEKIPVFSYGQKKRRENIYLKSYTSTPTATLIVQDHGEEYQIHMKIPGKHNLLNALGSYICARDIGFSPGEVIYALEKFEGAPGRFEQILTPIGSKVIIDYAHTPDGLSHALETATYCINNDLYHIFGFRGNRDRSKRKEMVEISQKYCNHVYLTLDDLNGIEEELMVKELFELSKPYANVTVIKDRSEAIYQAIGLLQNGDGLIITGKGPEKYNEQYTYPTLTDKETVLRFLQESIIYDEKYHNQEQQR</sequence>
<dbReference type="GO" id="GO:0008765">
    <property type="term" value="F:UDP-N-acetylmuramoylalanyl-D-glutamate-2,6-diaminopimelate ligase activity"/>
    <property type="evidence" value="ECO:0007669"/>
    <property type="project" value="UniProtKB-EC"/>
</dbReference>
<evidence type="ECO:0000256" key="10">
    <source>
        <dbReference type="ARBA" id="ARBA00023306"/>
    </source>
</evidence>
<comment type="similarity">
    <text evidence="2 12">Belongs to the MurCDEF family. MurE subfamily.</text>
</comment>
<dbReference type="RefSeq" id="WP_193536163.1">
    <property type="nucleotide sequence ID" value="NZ_JADCLJ010000020.1"/>
</dbReference>
<feature type="domain" description="Mur ligase central" evidence="16">
    <location>
        <begin position="107"/>
        <end position="306"/>
    </location>
</feature>
<keyword evidence="8 12" id="KW-0133">Cell shape</keyword>
<comment type="pathway">
    <text evidence="1 12 13">Cell wall biogenesis; peptidoglycan biosynthesis.</text>
</comment>